<feature type="compositionally biased region" description="Polar residues" evidence="1">
    <location>
        <begin position="65"/>
        <end position="76"/>
    </location>
</feature>
<gene>
    <name evidence="2" type="ORF">OPV22_010146</name>
</gene>
<evidence type="ECO:0008006" key="4">
    <source>
        <dbReference type="Google" id="ProtNLM"/>
    </source>
</evidence>
<dbReference type="EMBL" id="JAQQAF010000003">
    <property type="protein sequence ID" value="KAJ8499594.1"/>
    <property type="molecule type" value="Genomic_DNA"/>
</dbReference>
<dbReference type="PANTHER" id="PTHR38382:SF1">
    <property type="entry name" value="RNA-BINDING PROTEIN"/>
    <property type="match status" value="1"/>
</dbReference>
<feature type="region of interest" description="Disordered" evidence="1">
    <location>
        <begin position="1"/>
        <end position="81"/>
    </location>
</feature>
<organism evidence="2 3">
    <name type="scientific">Ensete ventricosum</name>
    <name type="common">Abyssinian banana</name>
    <name type="synonym">Musa ensete</name>
    <dbReference type="NCBI Taxonomy" id="4639"/>
    <lineage>
        <taxon>Eukaryota</taxon>
        <taxon>Viridiplantae</taxon>
        <taxon>Streptophyta</taxon>
        <taxon>Embryophyta</taxon>
        <taxon>Tracheophyta</taxon>
        <taxon>Spermatophyta</taxon>
        <taxon>Magnoliopsida</taxon>
        <taxon>Liliopsida</taxon>
        <taxon>Zingiberales</taxon>
        <taxon>Musaceae</taxon>
        <taxon>Ensete</taxon>
    </lineage>
</organism>
<protein>
    <recommendedName>
        <fullName evidence="4">DUF4005 domain-containing protein</fullName>
    </recommendedName>
</protein>
<feature type="compositionally biased region" description="Basic and acidic residues" evidence="1">
    <location>
        <begin position="54"/>
        <end position="64"/>
    </location>
</feature>
<sequence>MKPRQSGVRQFGQTSLPLSFFSKSRRVPDEHHPKRSSNKQPVPLSEFLNRKLIKTTDRSVKEKQTSFSSIGTATKDSSSRTDEACGRFILDDVIFRQFKVSTKGKEQSEITGGGESRGSQLESYTEGGDNSRKRKNPFDSSGGAGERVTARKSVIVLGDDPKPRRSRRGKTTVEAKNKPLYDHYANGSGWWDCSKEGVDSEEVGCNDFWEGMGSTTLGGLEWH</sequence>
<reference evidence="2 3" key="1">
    <citation type="submission" date="2022-12" db="EMBL/GenBank/DDBJ databases">
        <title>Chromosome-scale assembly of the Ensete ventricosum genome.</title>
        <authorList>
            <person name="Dussert Y."/>
            <person name="Stocks J."/>
            <person name="Wendawek A."/>
            <person name="Woldeyes F."/>
            <person name="Nichols R.A."/>
            <person name="Borrell J.S."/>
        </authorList>
    </citation>
    <scope>NUCLEOTIDE SEQUENCE [LARGE SCALE GENOMIC DNA]</scope>
    <source>
        <strain evidence="3">cv. Maze</strain>
        <tissue evidence="2">Seeds</tissue>
    </source>
</reference>
<evidence type="ECO:0000313" key="2">
    <source>
        <dbReference type="EMBL" id="KAJ8499594.1"/>
    </source>
</evidence>
<evidence type="ECO:0000256" key="1">
    <source>
        <dbReference type="SAM" id="MobiDB-lite"/>
    </source>
</evidence>
<feature type="compositionally biased region" description="Polar residues" evidence="1">
    <location>
        <begin position="7"/>
        <end position="17"/>
    </location>
</feature>
<keyword evidence="3" id="KW-1185">Reference proteome</keyword>
<comment type="caution">
    <text evidence="2">The sequence shown here is derived from an EMBL/GenBank/DDBJ whole genome shotgun (WGS) entry which is preliminary data.</text>
</comment>
<dbReference type="PANTHER" id="PTHR38382">
    <property type="entry name" value="RNA-BINDING PROTEIN"/>
    <property type="match status" value="1"/>
</dbReference>
<dbReference type="AlphaFoldDB" id="A0AAV8RCH3"/>
<feature type="region of interest" description="Disordered" evidence="1">
    <location>
        <begin position="104"/>
        <end position="174"/>
    </location>
</feature>
<accession>A0AAV8RCH3</accession>
<evidence type="ECO:0000313" key="3">
    <source>
        <dbReference type="Proteomes" id="UP001222027"/>
    </source>
</evidence>
<dbReference type="Proteomes" id="UP001222027">
    <property type="component" value="Unassembled WGS sequence"/>
</dbReference>
<name>A0AAV8RCH3_ENSVE</name>
<proteinExistence type="predicted"/>